<evidence type="ECO:0000313" key="4">
    <source>
        <dbReference type="Proteomes" id="UP000057134"/>
    </source>
</evidence>
<dbReference type="Proteomes" id="UP000057134">
    <property type="component" value="Chromosome"/>
</dbReference>
<sequence>MSRFSRLRDRLKVAAMTCFVRLLRLIVVVAEWWPDRRRDQRGGSMGSVGPP</sequence>
<accession>A0A0N9YHG4</accession>
<dbReference type="KEGG" id="mft:XA26_53770"/>
<gene>
    <name evidence="3" type="ORF">NCTC1542_04058</name>
    <name evidence="2" type="ORF">R4485_18755</name>
    <name evidence="1" type="ORF">XA26_53770</name>
</gene>
<dbReference type="EMBL" id="CP011269">
    <property type="protein sequence ID" value="ALI29169.1"/>
    <property type="molecule type" value="Genomic_DNA"/>
</dbReference>
<dbReference type="AlphaFoldDB" id="A0A0N9YHG4"/>
<evidence type="ECO:0000313" key="5">
    <source>
        <dbReference type="Proteomes" id="UP000255389"/>
    </source>
</evidence>
<dbReference type="Proteomes" id="UP001186041">
    <property type="component" value="Unassembled WGS sequence"/>
</dbReference>
<proteinExistence type="predicted"/>
<evidence type="ECO:0000313" key="3">
    <source>
        <dbReference type="EMBL" id="SUA02589.1"/>
    </source>
</evidence>
<dbReference type="STRING" id="1766.XA26_53770"/>
<keyword evidence="4" id="KW-1185">Reference proteome</keyword>
<dbReference type="GeneID" id="93415883"/>
<evidence type="ECO:0000313" key="1">
    <source>
        <dbReference type="EMBL" id="ALI29169.1"/>
    </source>
</evidence>
<name>A0A0N9YHG4_MYCFO</name>
<dbReference type="EMBL" id="UGQY01000004">
    <property type="protein sequence ID" value="SUA02589.1"/>
    <property type="molecule type" value="Genomic_DNA"/>
</dbReference>
<reference evidence="3 5" key="2">
    <citation type="submission" date="2018-06" db="EMBL/GenBank/DDBJ databases">
        <authorList>
            <consortium name="Pathogen Informatics"/>
            <person name="Doyle S."/>
        </authorList>
    </citation>
    <scope>NUCLEOTIDE SEQUENCE [LARGE SCALE GENOMIC DNA]</scope>
    <source>
        <strain evidence="3 5">NCTC1542</strain>
    </source>
</reference>
<organism evidence="1 4">
    <name type="scientific">Mycolicibacterium fortuitum</name>
    <name type="common">Mycobacterium fortuitum</name>
    <dbReference type="NCBI Taxonomy" id="1766"/>
    <lineage>
        <taxon>Bacteria</taxon>
        <taxon>Bacillati</taxon>
        <taxon>Actinomycetota</taxon>
        <taxon>Actinomycetes</taxon>
        <taxon>Mycobacteriales</taxon>
        <taxon>Mycobacteriaceae</taxon>
        <taxon>Mycolicibacterium</taxon>
    </lineage>
</organism>
<protein>
    <submittedName>
        <fullName evidence="1">Uncharacterized protein</fullName>
    </submittedName>
</protein>
<evidence type="ECO:0000313" key="2">
    <source>
        <dbReference type="EMBL" id="MDV7292213.1"/>
    </source>
</evidence>
<dbReference type="RefSeq" id="WP_157889007.1">
    <property type="nucleotide sequence ID" value="NZ_CP011269.1"/>
</dbReference>
<dbReference type="EMBL" id="JAWLVV010000016">
    <property type="protein sequence ID" value="MDV7292213.1"/>
    <property type="molecule type" value="Genomic_DNA"/>
</dbReference>
<reference evidence="2" key="3">
    <citation type="submission" date="2023-10" db="EMBL/GenBank/DDBJ databases">
        <title>Mycolicibacterium fortuitum clinical isolates causing pulmonary infections in humans.</title>
        <authorList>
            <person name="Mejia-Ponce P.M."/>
            <person name="Zenteno-Cuevas R."/>
            <person name="Licona-Cassani C."/>
        </authorList>
    </citation>
    <scope>NUCLEOTIDE SEQUENCE</scope>
    <source>
        <strain evidence="2">M8</strain>
    </source>
</reference>
<reference evidence="1 4" key="1">
    <citation type="journal article" date="2015" name="MBio">
        <title>Enzymatic Degradation of Phenazines Can Generate Energy and Protect Sensitive Organisms from Toxicity.</title>
        <authorList>
            <person name="Costa K.C."/>
            <person name="Bergkessel M."/>
            <person name="Saunders S."/>
            <person name="Korlach J."/>
            <person name="Newman D.K."/>
        </authorList>
    </citation>
    <scope>NUCLEOTIDE SEQUENCE [LARGE SCALE GENOMIC DNA]</scope>
    <source>
        <strain evidence="1 4">CT6</strain>
    </source>
</reference>
<dbReference type="Proteomes" id="UP000255389">
    <property type="component" value="Unassembled WGS sequence"/>
</dbReference>